<name>A0ABW3E200_9ACTN</name>
<reference evidence="2" key="1">
    <citation type="journal article" date="2019" name="Int. J. Syst. Evol. Microbiol.">
        <title>The Global Catalogue of Microorganisms (GCM) 10K type strain sequencing project: providing services to taxonomists for standard genome sequencing and annotation.</title>
        <authorList>
            <consortium name="The Broad Institute Genomics Platform"/>
            <consortium name="The Broad Institute Genome Sequencing Center for Infectious Disease"/>
            <person name="Wu L."/>
            <person name="Ma J."/>
        </authorList>
    </citation>
    <scope>NUCLEOTIDE SEQUENCE [LARGE SCALE GENOMIC DNA]</scope>
    <source>
        <strain evidence="2">CCUG 62974</strain>
    </source>
</reference>
<dbReference type="EMBL" id="JBHTHX010001596">
    <property type="protein sequence ID" value="MFD0888983.1"/>
    <property type="molecule type" value="Genomic_DNA"/>
</dbReference>
<accession>A0ABW3E200</accession>
<sequence>MVDGDHRVSPAGQFLDDAGPVRAREALAPGEYRMTGGSPRLVSAGAPSWPSVLSISNEPGSRSFIFRYCSAAAFGIQGAIG</sequence>
<organism evidence="1 2">
    <name type="scientific">Streptosporangium algeriense</name>
    <dbReference type="NCBI Taxonomy" id="1682748"/>
    <lineage>
        <taxon>Bacteria</taxon>
        <taxon>Bacillati</taxon>
        <taxon>Actinomycetota</taxon>
        <taxon>Actinomycetes</taxon>
        <taxon>Streptosporangiales</taxon>
        <taxon>Streptosporangiaceae</taxon>
        <taxon>Streptosporangium</taxon>
    </lineage>
</organism>
<evidence type="ECO:0000313" key="2">
    <source>
        <dbReference type="Proteomes" id="UP001597024"/>
    </source>
</evidence>
<proteinExistence type="predicted"/>
<gene>
    <name evidence="1" type="ORF">ACFQ08_31000</name>
</gene>
<comment type="caution">
    <text evidence="1">The sequence shown here is derived from an EMBL/GenBank/DDBJ whole genome shotgun (WGS) entry which is preliminary data.</text>
</comment>
<evidence type="ECO:0000313" key="1">
    <source>
        <dbReference type="EMBL" id="MFD0888983.1"/>
    </source>
</evidence>
<protein>
    <submittedName>
        <fullName evidence="1">Uncharacterized protein</fullName>
    </submittedName>
</protein>
<keyword evidence="2" id="KW-1185">Reference proteome</keyword>
<dbReference type="Proteomes" id="UP001597024">
    <property type="component" value="Unassembled WGS sequence"/>
</dbReference>